<dbReference type="EC" id="4.6.1.12" evidence="4 8"/>
<feature type="binding site" evidence="8">
    <location>
        <begin position="134"/>
        <end position="137"/>
    </location>
    <ligand>
        <name>4-CDP-2-C-methyl-D-erythritol 2-phosphate</name>
        <dbReference type="ChEBI" id="CHEBI:57919"/>
    </ligand>
</feature>
<sequence>MNASQLRTGVGVDAHQFGESGPCSLAGLQWPDTPRLMGHSDGDAAVHALCDAVLSACQLGDVGTFFGVDTPEMAGATGVAMIKKLRDFVTGKGFVINNVALQIVGNQPKITPRRDEAQKLLSAALGAPVSVAATTSDQMGFTGRGEGIYVIAHALVQVP</sequence>
<dbReference type="PANTHER" id="PTHR43181:SF1">
    <property type="entry name" value="2-C-METHYL-D-ERYTHRITOL 2,4-CYCLODIPHOSPHATE SYNTHASE, CHLOROPLASTIC"/>
    <property type="match status" value="1"/>
</dbReference>
<dbReference type="GO" id="GO:0016114">
    <property type="term" value="P:terpenoid biosynthetic process"/>
    <property type="evidence" value="ECO:0007669"/>
    <property type="project" value="InterPro"/>
</dbReference>
<dbReference type="EMBL" id="LIAM01000138">
    <property type="protein sequence ID" value="KRO35264.1"/>
    <property type="molecule type" value="Genomic_DNA"/>
</dbReference>
<feature type="binding site" evidence="8">
    <location>
        <position position="47"/>
    </location>
    <ligand>
        <name>a divalent metal cation</name>
        <dbReference type="ChEBI" id="CHEBI:60240"/>
    </ligand>
</feature>
<evidence type="ECO:0000313" key="11">
    <source>
        <dbReference type="EMBL" id="KRO35264.1"/>
    </source>
</evidence>
<proteinExistence type="inferred from homology"/>
<comment type="caution">
    <text evidence="8">Lacks conserved residue(s) required for the propagation of feature annotation.</text>
</comment>
<dbReference type="Pfam" id="PF02542">
    <property type="entry name" value="YgbB"/>
    <property type="match status" value="1"/>
</dbReference>
<feature type="binding site" evidence="8">
    <location>
        <begin position="13"/>
        <end position="15"/>
    </location>
    <ligand>
        <name>4-CDP-2-C-methyl-D-erythritol 2-phosphate</name>
        <dbReference type="ChEBI" id="CHEBI:57919"/>
    </ligand>
</feature>
<comment type="pathway">
    <text evidence="2 8">Isoprenoid biosynthesis; isopentenyl diphosphate biosynthesis via DXP pathway; isopentenyl diphosphate from 1-deoxy-D-xylulose 5-phosphate: step 4/6.</text>
</comment>
<evidence type="ECO:0000256" key="6">
    <source>
        <dbReference type="ARBA" id="ARBA00023229"/>
    </source>
</evidence>
<dbReference type="Gene3D" id="3.30.1330.50">
    <property type="entry name" value="2-C-methyl-D-erythritol 2,4-cyclodiphosphate synthase"/>
    <property type="match status" value="1"/>
</dbReference>
<feature type="binding site" evidence="8">
    <location>
        <position position="15"/>
    </location>
    <ligand>
        <name>a divalent metal cation</name>
        <dbReference type="ChEBI" id="CHEBI:60240"/>
    </ligand>
</feature>
<dbReference type="InterPro" id="IPR036571">
    <property type="entry name" value="MECDP_synthase_sf"/>
</dbReference>
<organism evidence="11 12">
    <name type="scientific">Actinobacteria bacterium BACL15 MAG-120619-bin91</name>
    <dbReference type="NCBI Taxonomy" id="1655562"/>
    <lineage>
        <taxon>Bacteria</taxon>
        <taxon>Bacillati</taxon>
        <taxon>Actinomycetota</taxon>
        <taxon>Actinomycetes</taxon>
        <taxon>Actinomycetes incertae sedis</taxon>
        <taxon>ac1 cluster</taxon>
    </lineage>
</organism>
<dbReference type="GO" id="GO:0046872">
    <property type="term" value="F:metal ion binding"/>
    <property type="evidence" value="ECO:0007669"/>
    <property type="project" value="UniProtKB-KW"/>
</dbReference>
<dbReference type="CDD" id="cd00554">
    <property type="entry name" value="MECDP_synthase"/>
    <property type="match status" value="1"/>
</dbReference>
<comment type="function">
    <text evidence="8">Involved in the biosynthesis of isopentenyl diphosphate (IPP) and dimethylallyl diphosphate (DMAPP), two major building blocks of isoprenoid compounds. Catalyzes the conversion of 4-diphosphocytidyl-2-C-methyl-D-erythritol 2-phosphate (CDP-ME2P) to 2-C-methyl-D-erythritol 2,4-cyclodiphosphate (ME-CPP) with a corresponding release of cytidine 5-monophosphate (CMP).</text>
</comment>
<keyword evidence="6 8" id="KW-0414">Isoprene biosynthesis</keyword>
<dbReference type="FunFam" id="3.30.1330.50:FF:000003">
    <property type="entry name" value="2-C-methyl-D-erythritol 2,4-cyclodiphosphate synthase"/>
    <property type="match status" value="1"/>
</dbReference>
<keyword evidence="5 8" id="KW-0479">Metal-binding</keyword>
<dbReference type="UniPathway" id="UPA00056">
    <property type="reaction ID" value="UER00095"/>
</dbReference>
<keyword evidence="7 8" id="KW-0456">Lyase</keyword>
<feature type="binding site" evidence="8">
    <location>
        <position position="13"/>
    </location>
    <ligand>
        <name>a divalent metal cation</name>
        <dbReference type="ChEBI" id="CHEBI:60240"/>
    </ligand>
</feature>
<dbReference type="InterPro" id="IPR003526">
    <property type="entry name" value="MECDP_synthase"/>
</dbReference>
<comment type="subunit">
    <text evidence="8">Homotrimer.</text>
</comment>
<evidence type="ECO:0000313" key="12">
    <source>
        <dbReference type="Proteomes" id="UP000053274"/>
    </source>
</evidence>
<dbReference type="AlphaFoldDB" id="A0A0R2PEA3"/>
<dbReference type="HAMAP" id="MF_00107">
    <property type="entry name" value="IspF"/>
    <property type="match status" value="1"/>
</dbReference>
<dbReference type="PROSITE" id="PS01350">
    <property type="entry name" value="ISPF"/>
    <property type="match status" value="1"/>
</dbReference>
<gene>
    <name evidence="8" type="primary">ispF</name>
    <name evidence="11" type="ORF">ABR54_02290</name>
</gene>
<dbReference type="SUPFAM" id="SSF69765">
    <property type="entry name" value="IpsF-like"/>
    <property type="match status" value="1"/>
</dbReference>
<evidence type="ECO:0000256" key="3">
    <source>
        <dbReference type="ARBA" id="ARBA00008480"/>
    </source>
</evidence>
<evidence type="ECO:0000256" key="4">
    <source>
        <dbReference type="ARBA" id="ARBA00012579"/>
    </source>
</evidence>
<dbReference type="GO" id="GO:0019288">
    <property type="term" value="P:isopentenyl diphosphate biosynthetic process, methylerythritol 4-phosphate pathway"/>
    <property type="evidence" value="ECO:0007669"/>
    <property type="project" value="UniProtKB-UniRule"/>
</dbReference>
<protein>
    <recommendedName>
        <fullName evidence="4 8">2-C-methyl-D-erythritol 2,4-cyclodiphosphate synthase</fullName>
        <shortName evidence="8">MECDP-synthase</shortName>
        <shortName evidence="8">MECPP-synthase</shortName>
        <shortName evidence="8">MECPS</shortName>
        <ecNumber evidence="4 8">4.6.1.12</ecNumber>
    </recommendedName>
</protein>
<comment type="similarity">
    <text evidence="3 8 9">Belongs to the IspF family.</text>
</comment>
<feature type="binding site" evidence="8">
    <location>
        <position position="141"/>
    </location>
    <ligand>
        <name>4-CDP-2-C-methyl-D-erythritol 2-phosphate</name>
        <dbReference type="ChEBI" id="CHEBI:57919"/>
    </ligand>
</feature>
<dbReference type="GO" id="GO:0008685">
    <property type="term" value="F:2-C-methyl-D-erythritol 2,4-cyclodiphosphate synthase activity"/>
    <property type="evidence" value="ECO:0007669"/>
    <property type="project" value="UniProtKB-UniRule"/>
</dbReference>
<comment type="caution">
    <text evidence="11">The sequence shown here is derived from an EMBL/GenBank/DDBJ whole genome shotgun (WGS) entry which is preliminary data.</text>
</comment>
<evidence type="ECO:0000256" key="8">
    <source>
        <dbReference type="HAMAP-Rule" id="MF_00107"/>
    </source>
</evidence>
<dbReference type="InterPro" id="IPR020555">
    <property type="entry name" value="MECDP_synthase_CS"/>
</dbReference>
<feature type="binding site" evidence="8">
    <location>
        <begin position="39"/>
        <end position="40"/>
    </location>
    <ligand>
        <name>4-CDP-2-C-methyl-D-erythritol 2-phosphate</name>
        <dbReference type="ChEBI" id="CHEBI:57919"/>
    </ligand>
</feature>
<feature type="binding site" evidence="8">
    <location>
        <begin position="61"/>
        <end position="63"/>
    </location>
    <ligand>
        <name>4-CDP-2-C-methyl-D-erythritol 2-phosphate</name>
        <dbReference type="ChEBI" id="CHEBI:57919"/>
    </ligand>
</feature>
<feature type="site" description="Transition state stabilizer" evidence="8">
    <location>
        <position position="39"/>
    </location>
</feature>
<name>A0A0R2PEA3_9ACTN</name>
<comment type="cofactor">
    <cofactor evidence="8">
        <name>a divalent metal cation</name>
        <dbReference type="ChEBI" id="CHEBI:60240"/>
    </cofactor>
    <text evidence="8">Binds 1 divalent metal cation per subunit.</text>
</comment>
<feature type="binding site" evidence="8">
    <location>
        <position position="144"/>
    </location>
    <ligand>
        <name>4-CDP-2-C-methyl-D-erythritol 2-phosphate</name>
        <dbReference type="ChEBI" id="CHEBI:57919"/>
    </ligand>
</feature>
<evidence type="ECO:0000256" key="9">
    <source>
        <dbReference type="RuleBase" id="RU004395"/>
    </source>
</evidence>
<evidence type="ECO:0000256" key="7">
    <source>
        <dbReference type="ARBA" id="ARBA00023239"/>
    </source>
</evidence>
<comment type="catalytic activity">
    <reaction evidence="1 8 9">
        <text>4-CDP-2-C-methyl-D-erythritol 2-phosphate = 2-C-methyl-D-erythritol 2,4-cyclic diphosphate + CMP</text>
        <dbReference type="Rhea" id="RHEA:23864"/>
        <dbReference type="ChEBI" id="CHEBI:57919"/>
        <dbReference type="ChEBI" id="CHEBI:58483"/>
        <dbReference type="ChEBI" id="CHEBI:60377"/>
        <dbReference type="EC" id="4.6.1.12"/>
    </reaction>
</comment>
<reference evidence="11 12" key="1">
    <citation type="submission" date="2015-10" db="EMBL/GenBank/DDBJ databases">
        <title>Metagenome-Assembled Genomes uncover a global brackish microbiome.</title>
        <authorList>
            <person name="Hugerth L.W."/>
            <person name="Larsson J."/>
            <person name="Alneberg J."/>
            <person name="Lindh M.V."/>
            <person name="Legrand C."/>
            <person name="Pinhassi J."/>
            <person name="Andersson A.F."/>
        </authorList>
    </citation>
    <scope>NUCLEOTIDE SEQUENCE [LARGE SCALE GENOMIC DNA]</scope>
    <source>
        <strain evidence="11">BACL15 MAG-120619-bin91</strain>
    </source>
</reference>
<evidence type="ECO:0000259" key="10">
    <source>
        <dbReference type="Pfam" id="PF02542"/>
    </source>
</evidence>
<evidence type="ECO:0000256" key="5">
    <source>
        <dbReference type="ARBA" id="ARBA00022723"/>
    </source>
</evidence>
<evidence type="ECO:0000256" key="1">
    <source>
        <dbReference type="ARBA" id="ARBA00000200"/>
    </source>
</evidence>
<feature type="domain" description="2-C-methyl-D-erythritol 2,4-cyclodiphosphate synthase" evidence="10">
    <location>
        <begin position="7"/>
        <end position="156"/>
    </location>
</feature>
<dbReference type="PANTHER" id="PTHR43181">
    <property type="entry name" value="2-C-METHYL-D-ERYTHRITOL 2,4-CYCLODIPHOSPHATE SYNTHASE, CHLOROPLASTIC"/>
    <property type="match status" value="1"/>
</dbReference>
<dbReference type="NCBIfam" id="TIGR00151">
    <property type="entry name" value="ispF"/>
    <property type="match status" value="1"/>
</dbReference>
<accession>A0A0R2PEA3</accession>
<feature type="site" description="Transition state stabilizer" evidence="8">
    <location>
        <position position="135"/>
    </location>
</feature>
<dbReference type="Proteomes" id="UP000053274">
    <property type="component" value="Unassembled WGS sequence"/>
</dbReference>
<evidence type="ECO:0000256" key="2">
    <source>
        <dbReference type="ARBA" id="ARBA00004709"/>
    </source>
</evidence>